<dbReference type="EMBL" id="JADCNM010000002">
    <property type="protein sequence ID" value="KAG0494673.1"/>
    <property type="molecule type" value="Genomic_DNA"/>
</dbReference>
<organism evidence="1 2">
    <name type="scientific">Vanilla planifolia</name>
    <name type="common">Vanilla</name>
    <dbReference type="NCBI Taxonomy" id="51239"/>
    <lineage>
        <taxon>Eukaryota</taxon>
        <taxon>Viridiplantae</taxon>
        <taxon>Streptophyta</taxon>
        <taxon>Embryophyta</taxon>
        <taxon>Tracheophyta</taxon>
        <taxon>Spermatophyta</taxon>
        <taxon>Magnoliopsida</taxon>
        <taxon>Liliopsida</taxon>
        <taxon>Asparagales</taxon>
        <taxon>Orchidaceae</taxon>
        <taxon>Vanilloideae</taxon>
        <taxon>Vanilleae</taxon>
        <taxon>Vanilla</taxon>
    </lineage>
</organism>
<dbReference type="OrthoDB" id="60371at2759"/>
<evidence type="ECO:0000313" key="2">
    <source>
        <dbReference type="Proteomes" id="UP000639772"/>
    </source>
</evidence>
<dbReference type="Proteomes" id="UP000639772">
    <property type="component" value="Unassembled WGS sequence"/>
</dbReference>
<protein>
    <recommendedName>
        <fullName evidence="3">3,4-dihydroxy-2-butanone-4-phosphate synthase</fullName>
    </recommendedName>
</protein>
<sequence length="78" mass="8737">MASNIDSLYKINGQENLSLESSIITEHSVNDAFLETKDEQDLDSPTHGFSSIPDAIEDVRQGKLVIVVDDEDREMKEI</sequence>
<evidence type="ECO:0008006" key="3">
    <source>
        <dbReference type="Google" id="ProtNLM"/>
    </source>
</evidence>
<dbReference type="Gene3D" id="3.90.870.10">
    <property type="entry name" value="DHBP synthase"/>
    <property type="match status" value="1"/>
</dbReference>
<evidence type="ECO:0000313" key="1">
    <source>
        <dbReference type="EMBL" id="KAG0494673.1"/>
    </source>
</evidence>
<dbReference type="AlphaFoldDB" id="A0A835RZA1"/>
<gene>
    <name evidence="1" type="ORF">HPP92_005667</name>
</gene>
<dbReference type="SUPFAM" id="SSF55821">
    <property type="entry name" value="YrdC/RibB"/>
    <property type="match status" value="1"/>
</dbReference>
<accession>A0A835RZA1</accession>
<dbReference type="InterPro" id="IPR017945">
    <property type="entry name" value="DHBP_synth_RibB-like_a/b_dom"/>
</dbReference>
<name>A0A835RZA1_VANPL</name>
<proteinExistence type="predicted"/>
<reference evidence="1 2" key="1">
    <citation type="journal article" date="2020" name="Nat. Food">
        <title>A phased Vanilla planifolia genome enables genetic improvement of flavour and production.</title>
        <authorList>
            <person name="Hasing T."/>
            <person name="Tang H."/>
            <person name="Brym M."/>
            <person name="Khazi F."/>
            <person name="Huang T."/>
            <person name="Chambers A.H."/>
        </authorList>
    </citation>
    <scope>NUCLEOTIDE SEQUENCE [LARGE SCALE GENOMIC DNA]</scope>
    <source>
        <tissue evidence="1">Leaf</tissue>
    </source>
</reference>
<comment type="caution">
    <text evidence="1">The sequence shown here is derived from an EMBL/GenBank/DDBJ whole genome shotgun (WGS) entry which is preliminary data.</text>
</comment>